<name>A0A250AX45_9GAMM</name>
<keyword evidence="8 9" id="KW-0472">Membrane</keyword>
<evidence type="ECO:0000259" key="10">
    <source>
        <dbReference type="Pfam" id="PF00884"/>
    </source>
</evidence>
<dbReference type="OrthoDB" id="236686at2"/>
<protein>
    <recommendedName>
        <fullName evidence="3">Inner membrane protein YejM</fullName>
    </recommendedName>
</protein>
<evidence type="ECO:0000313" key="12">
    <source>
        <dbReference type="EMBL" id="ATA18538.1"/>
    </source>
</evidence>
<dbReference type="GO" id="GO:0005886">
    <property type="term" value="C:plasma membrane"/>
    <property type="evidence" value="ECO:0007669"/>
    <property type="project" value="UniProtKB-SubCell"/>
</dbReference>
<dbReference type="RefSeq" id="WP_095845136.1">
    <property type="nucleotide sequence ID" value="NZ_CP014136.1"/>
</dbReference>
<dbReference type="AlphaFoldDB" id="A0A250AX45"/>
<evidence type="ECO:0000256" key="4">
    <source>
        <dbReference type="ARBA" id="ARBA00022475"/>
    </source>
</evidence>
<feature type="transmembrane region" description="Helical" evidence="9">
    <location>
        <begin position="172"/>
        <end position="190"/>
    </location>
</feature>
<reference evidence="12 13" key="1">
    <citation type="submission" date="2016-01" db="EMBL/GenBank/DDBJ databases">
        <authorList>
            <person name="Oliw E.H."/>
        </authorList>
    </citation>
    <scope>NUCLEOTIDE SEQUENCE [LARGE SCALE GENOMIC DNA]</scope>
    <source>
        <strain evidence="12 13">FRB97</strain>
    </source>
</reference>
<dbReference type="CDD" id="cd16148">
    <property type="entry name" value="sulfatase_like"/>
    <property type="match status" value="1"/>
</dbReference>
<dbReference type="InterPro" id="IPR052701">
    <property type="entry name" value="GAG_Ulvan_Degrading_Sulfatases"/>
</dbReference>
<evidence type="ECO:0000259" key="11">
    <source>
        <dbReference type="Pfam" id="PF11893"/>
    </source>
</evidence>
<evidence type="ECO:0000313" key="13">
    <source>
        <dbReference type="Proteomes" id="UP000217182"/>
    </source>
</evidence>
<dbReference type="SUPFAM" id="SSF53649">
    <property type="entry name" value="Alkaline phosphatase-like"/>
    <property type="match status" value="1"/>
</dbReference>
<dbReference type="InterPro" id="IPR017850">
    <property type="entry name" value="Alkaline_phosphatase_core_sf"/>
</dbReference>
<dbReference type="PIRSF" id="PIRSF004950">
    <property type="entry name" value="Mmb_sulf_HI0842"/>
    <property type="match status" value="1"/>
</dbReference>
<keyword evidence="7 9" id="KW-1133">Transmembrane helix</keyword>
<feature type="transmembrane region" description="Helical" evidence="9">
    <location>
        <begin position="85"/>
        <end position="103"/>
    </location>
</feature>
<dbReference type="InterPro" id="IPR012159">
    <property type="entry name" value="YejM-like"/>
</dbReference>
<dbReference type="Pfam" id="PF00884">
    <property type="entry name" value="Sulfatase"/>
    <property type="match status" value="1"/>
</dbReference>
<dbReference type="InterPro" id="IPR024588">
    <property type="entry name" value="YejM_N"/>
</dbReference>
<comment type="subcellular location">
    <subcellularLocation>
        <location evidence="1">Cell inner membrane</location>
        <topology evidence="1">Multi-pass membrane protein</topology>
    </subcellularLocation>
</comment>
<dbReference type="InterPro" id="IPR000917">
    <property type="entry name" value="Sulfatase_N"/>
</dbReference>
<accession>A0A250AX45</accession>
<evidence type="ECO:0000256" key="9">
    <source>
        <dbReference type="SAM" id="Phobius"/>
    </source>
</evidence>
<feature type="domain" description="Sulfatase N-terminal" evidence="10">
    <location>
        <begin position="260"/>
        <end position="506"/>
    </location>
</feature>
<feature type="transmembrane region" description="Helical" evidence="9">
    <location>
        <begin position="135"/>
        <end position="152"/>
    </location>
</feature>
<keyword evidence="4" id="KW-1003">Cell membrane</keyword>
<feature type="transmembrane region" description="Helical" evidence="9">
    <location>
        <begin position="21"/>
        <end position="39"/>
    </location>
</feature>
<proteinExistence type="predicted"/>
<evidence type="ECO:0000256" key="3">
    <source>
        <dbReference type="ARBA" id="ARBA00020918"/>
    </source>
</evidence>
<evidence type="ECO:0000256" key="8">
    <source>
        <dbReference type="ARBA" id="ARBA00023136"/>
    </source>
</evidence>
<dbReference type="Pfam" id="PF11893">
    <property type="entry name" value="DUF3413"/>
    <property type="match status" value="1"/>
</dbReference>
<dbReference type="KEGG" id="gqu:AWC35_03810"/>
<keyword evidence="5" id="KW-0997">Cell inner membrane</keyword>
<evidence type="ECO:0000256" key="5">
    <source>
        <dbReference type="ARBA" id="ARBA00022519"/>
    </source>
</evidence>
<feature type="domain" description="Inner membrane protein YejM N-terminal" evidence="11">
    <location>
        <begin position="6"/>
        <end position="251"/>
    </location>
</feature>
<keyword evidence="6 9" id="KW-0812">Transmembrane</keyword>
<comment type="similarity">
    <text evidence="2">To H.influenzae HI_0842.</text>
</comment>
<evidence type="ECO:0000256" key="6">
    <source>
        <dbReference type="ARBA" id="ARBA00022692"/>
    </source>
</evidence>
<dbReference type="PANTHER" id="PTHR43751:SF3">
    <property type="entry name" value="SULFATASE N-TERMINAL DOMAIN-CONTAINING PROTEIN"/>
    <property type="match status" value="1"/>
</dbReference>
<dbReference type="NCBIfam" id="NF038282">
    <property type="entry name" value="LapC_YejM_PbgA"/>
    <property type="match status" value="1"/>
</dbReference>
<dbReference type="InterPro" id="IPR047997">
    <property type="entry name" value="YejM_enterobact"/>
</dbReference>
<feature type="transmembrane region" description="Helical" evidence="9">
    <location>
        <begin position="51"/>
        <end position="73"/>
    </location>
</feature>
<evidence type="ECO:0000256" key="2">
    <source>
        <dbReference type="ARBA" id="ARBA00009434"/>
    </source>
</evidence>
<evidence type="ECO:0000256" key="1">
    <source>
        <dbReference type="ARBA" id="ARBA00004429"/>
    </source>
</evidence>
<dbReference type="EMBL" id="CP014136">
    <property type="protein sequence ID" value="ATA18538.1"/>
    <property type="molecule type" value="Genomic_DNA"/>
</dbReference>
<dbReference type="PANTHER" id="PTHR43751">
    <property type="entry name" value="SULFATASE"/>
    <property type="match status" value="1"/>
</dbReference>
<evidence type="ECO:0000256" key="7">
    <source>
        <dbReference type="ARBA" id="ARBA00022989"/>
    </source>
</evidence>
<gene>
    <name evidence="12" type="ORF">AWC35_03810</name>
</gene>
<sequence>MVTNRQRYREKVSQMISWGHWFALFNILLSLGLGSRYLFVTDWPSSLLGRVYAIVSLLGHFSFIVFAAYLLIIFPLTFVVMSQRLLRFLSAALATAGLTLLLVDSEVFTHFHLHLNPVVWELVVNPDQGEAARDWQLMFICVPIIFLIEMLFGTWSWQKLRSLNRHHFGKPLAALFIAAFSASHLMYIWADANFYRPITMQRANLPLSYPMTARKFLEKHGLLDQQEYERRLMQQGNPEAVTVEYPLSDLSYRDKGSGYNLLMIVVDSVRNQDMAQDMPAVTRFAQENVHFMDHYSSGNRPDTGLFGLFYGISPTYLDSVLAARKPSALIGALGAQGYQFGLFSSNGFNAALYRQALLTDFTLPAPRVQSDADTRQQWQHWLAEQNGSTPWFSYINFRGAGPLTGAQAPAAFIQRYRAGAQDADEQINQVLNTLKARGLLEKTVVVITAEHGVEFDDNGHGNWGAGSSFNQQQLKVPLIIHWPGTPAQAINKLTGHNDVMYTLMQRLLHVQTPPKDYSQGEDLFTAQRKNNWLATGDNNQLIITTPTQTIVLDSNGTYRAYDENDREIKGEKPQLALLLQVLTDVKRFIAN</sequence>
<dbReference type="Gene3D" id="3.40.720.10">
    <property type="entry name" value="Alkaline Phosphatase, subunit A"/>
    <property type="match status" value="1"/>
</dbReference>
<keyword evidence="13" id="KW-1185">Reference proteome</keyword>
<organism evidence="12 13">
    <name type="scientific">Gibbsiella quercinecans</name>
    <dbReference type="NCBI Taxonomy" id="929813"/>
    <lineage>
        <taxon>Bacteria</taxon>
        <taxon>Pseudomonadati</taxon>
        <taxon>Pseudomonadota</taxon>
        <taxon>Gammaproteobacteria</taxon>
        <taxon>Enterobacterales</taxon>
        <taxon>Yersiniaceae</taxon>
        <taxon>Gibbsiella</taxon>
    </lineage>
</organism>
<dbReference type="Proteomes" id="UP000217182">
    <property type="component" value="Chromosome"/>
</dbReference>